<sequence>MSLRLIYPIAQEMAANNNNTTLTPSAQPSTPLTRFSAIVPPRFSCASRPQIQITLYTIYEEETEVKFCQASSSSVSSALSYFRPLGSVKCS</sequence>
<proteinExistence type="predicted"/>
<name>A0A9I9CFG3_CUCME</name>
<reference evidence="1" key="1">
    <citation type="submission" date="2023-03" db="UniProtKB">
        <authorList>
            <consortium name="EnsemblPlants"/>
        </authorList>
    </citation>
    <scope>IDENTIFICATION</scope>
</reference>
<accession>A0A9I9CFG3</accession>
<evidence type="ECO:0000313" key="1">
    <source>
        <dbReference type="EnsemblPlants" id="MELO3C002760.2.1"/>
    </source>
</evidence>
<dbReference type="AlphaFoldDB" id="A0A9I9CFG3"/>
<dbReference type="Gramene" id="MELO3C002760.2.1">
    <property type="protein sequence ID" value="MELO3C002760.2.1"/>
    <property type="gene ID" value="MELO3C002760.2"/>
</dbReference>
<organism evidence="1">
    <name type="scientific">Cucumis melo</name>
    <name type="common">Muskmelon</name>
    <dbReference type="NCBI Taxonomy" id="3656"/>
    <lineage>
        <taxon>Eukaryota</taxon>
        <taxon>Viridiplantae</taxon>
        <taxon>Streptophyta</taxon>
        <taxon>Embryophyta</taxon>
        <taxon>Tracheophyta</taxon>
        <taxon>Spermatophyta</taxon>
        <taxon>Magnoliopsida</taxon>
        <taxon>eudicotyledons</taxon>
        <taxon>Gunneridae</taxon>
        <taxon>Pentapetalae</taxon>
        <taxon>rosids</taxon>
        <taxon>fabids</taxon>
        <taxon>Cucurbitales</taxon>
        <taxon>Cucurbitaceae</taxon>
        <taxon>Benincaseae</taxon>
        <taxon>Cucumis</taxon>
    </lineage>
</organism>
<protein>
    <submittedName>
        <fullName evidence="1">Uncharacterized protein</fullName>
    </submittedName>
</protein>
<dbReference type="EnsemblPlants" id="MELO3C002760.2.1">
    <property type="protein sequence ID" value="MELO3C002760.2.1"/>
    <property type="gene ID" value="MELO3C002760.2"/>
</dbReference>